<gene>
    <name evidence="7" type="ORF">SAMN05444394_2262</name>
</gene>
<keyword evidence="3" id="KW-0731">Sigma factor</keyword>
<dbReference type="NCBIfam" id="TIGR02937">
    <property type="entry name" value="sigma70-ECF"/>
    <property type="match status" value="1"/>
</dbReference>
<dbReference type="InterPro" id="IPR013325">
    <property type="entry name" value="RNA_pol_sigma_r2"/>
</dbReference>
<dbReference type="InterPro" id="IPR007627">
    <property type="entry name" value="RNA_pol_sigma70_r2"/>
</dbReference>
<evidence type="ECO:0000259" key="5">
    <source>
        <dbReference type="Pfam" id="PF04542"/>
    </source>
</evidence>
<feature type="domain" description="RNA polymerase sigma-70 region 2" evidence="5">
    <location>
        <begin position="31"/>
        <end position="98"/>
    </location>
</feature>
<dbReference type="PANTHER" id="PTHR43133">
    <property type="entry name" value="RNA POLYMERASE ECF-TYPE SIGMA FACTO"/>
    <property type="match status" value="1"/>
</dbReference>
<evidence type="ECO:0000313" key="7">
    <source>
        <dbReference type="EMBL" id="SIN83613.1"/>
    </source>
</evidence>
<dbReference type="GO" id="GO:0003677">
    <property type="term" value="F:DNA binding"/>
    <property type="evidence" value="ECO:0007669"/>
    <property type="project" value="InterPro"/>
</dbReference>
<dbReference type="SUPFAM" id="SSF88946">
    <property type="entry name" value="Sigma2 domain of RNA polymerase sigma factors"/>
    <property type="match status" value="1"/>
</dbReference>
<evidence type="ECO:0000256" key="4">
    <source>
        <dbReference type="ARBA" id="ARBA00023163"/>
    </source>
</evidence>
<dbReference type="GO" id="GO:0006352">
    <property type="term" value="P:DNA-templated transcription initiation"/>
    <property type="evidence" value="ECO:0007669"/>
    <property type="project" value="InterPro"/>
</dbReference>
<dbReference type="InterPro" id="IPR014284">
    <property type="entry name" value="RNA_pol_sigma-70_dom"/>
</dbReference>
<keyword evidence="4" id="KW-0804">Transcription</keyword>
<proteinExistence type="inferred from homology"/>
<reference evidence="8" key="1">
    <citation type="submission" date="2016-11" db="EMBL/GenBank/DDBJ databases">
        <authorList>
            <person name="Varghese N."/>
            <person name="Submissions S."/>
        </authorList>
    </citation>
    <scope>NUCLEOTIDE SEQUENCE [LARGE SCALE GENOMIC DNA]</scope>
    <source>
        <strain evidence="8">DSM 15292</strain>
    </source>
</reference>
<dbReference type="PANTHER" id="PTHR43133:SF46">
    <property type="entry name" value="RNA POLYMERASE SIGMA-70 FACTOR ECF SUBFAMILY"/>
    <property type="match status" value="1"/>
</dbReference>
<dbReference type="InterPro" id="IPR039425">
    <property type="entry name" value="RNA_pol_sigma-70-like"/>
</dbReference>
<protein>
    <submittedName>
        <fullName evidence="7">RNA polymerase sigma factor, sigma-70 family</fullName>
    </submittedName>
</protein>
<evidence type="ECO:0000256" key="3">
    <source>
        <dbReference type="ARBA" id="ARBA00023082"/>
    </source>
</evidence>
<dbReference type="InterPro" id="IPR013249">
    <property type="entry name" value="RNA_pol_sigma70_r4_t2"/>
</dbReference>
<dbReference type="EMBL" id="FSRC01000001">
    <property type="protein sequence ID" value="SIN83613.1"/>
    <property type="molecule type" value="Genomic_DNA"/>
</dbReference>
<sequence length="188" mass="22129">MKSLASSQDTIDELNCWNKLKEGERPALEFIYRKHINDLFNFGCSLLPDPDQVRDFIQEIFIDLWKYHANLQSTDNVKLYLFKCLSNKIYSLAKDEAKRKAIFEGHLEQMDYVLDSPENQLIKMKRDEDLRAKLSNALVGLPMRQKEVINYLFFEQLSYEQTSKQMNINLKSVYTLAWKAISSLKKSF</sequence>
<comment type="similarity">
    <text evidence="1">Belongs to the sigma-70 factor family. ECF subfamily.</text>
</comment>
<dbReference type="GO" id="GO:0016987">
    <property type="term" value="F:sigma factor activity"/>
    <property type="evidence" value="ECO:0007669"/>
    <property type="project" value="UniProtKB-KW"/>
</dbReference>
<dbReference type="SUPFAM" id="SSF88659">
    <property type="entry name" value="Sigma3 and sigma4 domains of RNA polymerase sigma factors"/>
    <property type="match status" value="1"/>
</dbReference>
<evidence type="ECO:0000256" key="1">
    <source>
        <dbReference type="ARBA" id="ARBA00010641"/>
    </source>
</evidence>
<dbReference type="AlphaFoldDB" id="A0A1N6EKR8"/>
<accession>A0A1N6EKR8</accession>
<dbReference type="Gene3D" id="1.10.10.10">
    <property type="entry name" value="Winged helix-like DNA-binding domain superfamily/Winged helix DNA-binding domain"/>
    <property type="match status" value="1"/>
</dbReference>
<evidence type="ECO:0000259" key="6">
    <source>
        <dbReference type="Pfam" id="PF08281"/>
    </source>
</evidence>
<dbReference type="InterPro" id="IPR013324">
    <property type="entry name" value="RNA_pol_sigma_r3/r4-like"/>
</dbReference>
<dbReference type="RefSeq" id="WP_074224914.1">
    <property type="nucleotide sequence ID" value="NZ_FSRC01000001.1"/>
</dbReference>
<keyword evidence="2" id="KW-0805">Transcription regulation</keyword>
<feature type="domain" description="RNA polymerase sigma factor 70 region 4 type 2" evidence="6">
    <location>
        <begin position="133"/>
        <end position="176"/>
    </location>
</feature>
<keyword evidence="8" id="KW-1185">Reference proteome</keyword>
<name>A0A1N6EKR8_9BACT</name>
<dbReference type="Proteomes" id="UP000185221">
    <property type="component" value="Unassembled WGS sequence"/>
</dbReference>
<dbReference type="InterPro" id="IPR036388">
    <property type="entry name" value="WH-like_DNA-bd_sf"/>
</dbReference>
<organism evidence="7 8">
    <name type="scientific">Algoriphagus halophilus</name>
    <dbReference type="NCBI Taxonomy" id="226505"/>
    <lineage>
        <taxon>Bacteria</taxon>
        <taxon>Pseudomonadati</taxon>
        <taxon>Bacteroidota</taxon>
        <taxon>Cytophagia</taxon>
        <taxon>Cytophagales</taxon>
        <taxon>Cyclobacteriaceae</taxon>
        <taxon>Algoriphagus</taxon>
    </lineage>
</organism>
<dbReference type="CDD" id="cd06171">
    <property type="entry name" value="Sigma70_r4"/>
    <property type="match status" value="1"/>
</dbReference>
<dbReference type="Pfam" id="PF08281">
    <property type="entry name" value="Sigma70_r4_2"/>
    <property type="match status" value="1"/>
</dbReference>
<evidence type="ECO:0000313" key="8">
    <source>
        <dbReference type="Proteomes" id="UP000185221"/>
    </source>
</evidence>
<dbReference type="STRING" id="226505.SAMN05444394_2262"/>
<dbReference type="Pfam" id="PF04542">
    <property type="entry name" value="Sigma70_r2"/>
    <property type="match status" value="1"/>
</dbReference>
<dbReference type="OrthoDB" id="9150024at2"/>
<dbReference type="Gene3D" id="1.10.1740.10">
    <property type="match status" value="1"/>
</dbReference>
<evidence type="ECO:0000256" key="2">
    <source>
        <dbReference type="ARBA" id="ARBA00023015"/>
    </source>
</evidence>